<dbReference type="Gene3D" id="1.20.1560.10">
    <property type="entry name" value="ABC transporter type 1, transmembrane domain"/>
    <property type="match status" value="2"/>
</dbReference>
<feature type="transmembrane region" description="Helical" evidence="8">
    <location>
        <begin position="86"/>
        <end position="107"/>
    </location>
</feature>
<dbReference type="GO" id="GO:0005524">
    <property type="term" value="F:ATP binding"/>
    <property type="evidence" value="ECO:0007669"/>
    <property type="project" value="UniProtKB-KW"/>
</dbReference>
<dbReference type="GO" id="GO:0016887">
    <property type="term" value="F:ATP hydrolysis activity"/>
    <property type="evidence" value="ECO:0007669"/>
    <property type="project" value="InterPro"/>
</dbReference>
<reference evidence="11" key="2">
    <citation type="submission" date="2023-06" db="EMBL/GenBank/DDBJ databases">
        <authorList>
            <consortium name="Lawrence Berkeley National Laboratory"/>
            <person name="Haridas S."/>
            <person name="Hensen N."/>
            <person name="Bonometti L."/>
            <person name="Westerberg I."/>
            <person name="Brannstrom I.O."/>
            <person name="Guillou S."/>
            <person name="Cros-Aarteil S."/>
            <person name="Calhoun S."/>
            <person name="Kuo A."/>
            <person name="Mondo S."/>
            <person name="Pangilinan J."/>
            <person name="Riley R."/>
            <person name="Labutti K."/>
            <person name="Andreopoulos B."/>
            <person name="Lipzen A."/>
            <person name="Chen C."/>
            <person name="Yanf M."/>
            <person name="Daum C."/>
            <person name="Ng V."/>
            <person name="Clum A."/>
            <person name="Steindorff A."/>
            <person name="Ohm R."/>
            <person name="Martin F."/>
            <person name="Silar P."/>
            <person name="Natvig D."/>
            <person name="Lalanne C."/>
            <person name="Gautier V."/>
            <person name="Ament-Velasquez S.L."/>
            <person name="Kruys A."/>
            <person name="Hutchinson M.I."/>
            <person name="Powell A.J."/>
            <person name="Barry K."/>
            <person name="Miller A.N."/>
            <person name="Grigoriev I.V."/>
            <person name="Debuchy R."/>
            <person name="Gladieux P."/>
            <person name="Thoren M.H."/>
            <person name="Johannesson H."/>
        </authorList>
    </citation>
    <scope>NUCLEOTIDE SEQUENCE</scope>
    <source>
        <strain evidence="11">CBS 955.72</strain>
    </source>
</reference>
<dbReference type="SMART" id="SM00382">
    <property type="entry name" value="AAA"/>
    <property type="match status" value="2"/>
</dbReference>
<dbReference type="Proteomes" id="UP001275084">
    <property type="component" value="Unassembled WGS sequence"/>
</dbReference>
<accession>A0AAJ0HSN6</accession>
<dbReference type="InterPro" id="IPR027417">
    <property type="entry name" value="P-loop_NTPase"/>
</dbReference>
<dbReference type="PANTHER" id="PTHR24223:SF345">
    <property type="entry name" value="ABC MULTIDRUG TRANSPORTER (EUROFUNG)"/>
    <property type="match status" value="1"/>
</dbReference>
<dbReference type="PROSITE" id="PS50893">
    <property type="entry name" value="ABC_TRANSPORTER_2"/>
    <property type="match status" value="2"/>
</dbReference>
<dbReference type="PROSITE" id="PS50929">
    <property type="entry name" value="ABC_TM1F"/>
    <property type="match status" value="2"/>
</dbReference>
<keyword evidence="6 8" id="KW-1133">Transmembrane helix</keyword>
<keyword evidence="5" id="KW-0067">ATP-binding</keyword>
<feature type="transmembrane region" description="Helical" evidence="8">
    <location>
        <begin position="262"/>
        <end position="290"/>
    </location>
</feature>
<feature type="domain" description="ABC transmembrane type-1" evidence="10">
    <location>
        <begin position="62"/>
        <end position="331"/>
    </location>
</feature>
<dbReference type="SUPFAM" id="SSF90123">
    <property type="entry name" value="ABC transporter transmembrane region"/>
    <property type="match status" value="2"/>
</dbReference>
<feature type="transmembrane region" description="Helical" evidence="8">
    <location>
        <begin position="634"/>
        <end position="663"/>
    </location>
</feature>
<evidence type="ECO:0000313" key="11">
    <source>
        <dbReference type="EMBL" id="KAK3360535.1"/>
    </source>
</evidence>
<evidence type="ECO:0000256" key="7">
    <source>
        <dbReference type="ARBA" id="ARBA00023136"/>
    </source>
</evidence>
<dbReference type="AlphaFoldDB" id="A0AAJ0HSN6"/>
<dbReference type="SUPFAM" id="SSF52540">
    <property type="entry name" value="P-loop containing nucleoside triphosphate hydrolases"/>
    <property type="match status" value="2"/>
</dbReference>
<dbReference type="InterPro" id="IPR044726">
    <property type="entry name" value="ABCC_6TM_D2"/>
</dbReference>
<evidence type="ECO:0000256" key="2">
    <source>
        <dbReference type="ARBA" id="ARBA00022448"/>
    </source>
</evidence>
<dbReference type="PROSITE" id="PS00211">
    <property type="entry name" value="ABC_TRANSPORTER_1"/>
    <property type="match status" value="2"/>
</dbReference>
<dbReference type="Pfam" id="PF00664">
    <property type="entry name" value="ABC_membrane"/>
    <property type="match status" value="2"/>
</dbReference>
<evidence type="ECO:0000259" key="9">
    <source>
        <dbReference type="PROSITE" id="PS50893"/>
    </source>
</evidence>
<proteinExistence type="predicted"/>
<sequence length="1219" mass="131817">MPPLGPSMDVVLVREAMLKEWDRRERPEGRYALLKVQLRCLWRAHASVVPPRLVFVVLSCSQPALVSRAITFVGADLPPLENRAEVFRLLVMALVIYAGMAVANGMYQRRLVRLNCLGRMGLVGLLHRKCLTMRDSDADGSGAVTLANSDAEDVANSGELVHDLWSKTLELAVGMYLLARQVGWVCVLPLLVVIAVSRAVSKITDNVAERQMDFTQATQERVSLTRAVLDAVKTVRMMGAVDRIQAKIRDARDREMGAYVRFYRLMVAFFVSSVALHLFSPAFTLTVYAVQAQIRGKQALDVETVFTALTIIDIVCTPANTLLGVIPEAASLLAALDRLQKYLLLPDREDKRLSLDSGYASSDIAVRIDGATVRPAPTADPVLKNITASLPRGRLVVVSGAVGTGKTTLARALLGDVPPDEGEIRSDFTKEGRGLAYCAQTAWLPNGTIRDAICGPLLDEDGNGGVDEVWYRRVLHACDLEQDLDQMPLRDATVVGSRGTALSGGQKQRVALARAVYARPGLAILDDVLSALDATTEQHVVDNLLGPKGLFRELGTTVLLITHAIQHLPLADHIIVLDENGSTGDITLYSYYFRAVGPGRLFLLTFSLLVYSALAGLIPVWLRRLAESGGERMWFYTGVYFALTTGTFLSVAIAVGTIFLIIAPSAGTVLHTQLLDAVLRLAPQTYFSTTPTAATLSRFGPDMGMLDRSLPFALFQALQALFRVLTQAVLLAAVQPLLAAVLPVAAAFVFVIQKLYLATSRQLRLLDLETRSLVSASFLETADGAATVRAFGPRWAAASAKQNAGAVDSALRPEYLLAGIQQWLDVVLDLMVPALAVAVIGLAAAVKESTQPGQLAIALTVVLNANTYLLRLVSAWTRLETALGAISRLRAFRLSVAQNMNLNPTLSLNWEEGEGETTYIPPEGWPIHGDVVFSRFSAAYVSETLALNDISVAIPAGARVGIVGRTGSGKTSLVLSLLRLIEPAVPPVPGAQEEGAVSIDGVDIFRIPRETLRARLIAVPQDPMVLATDTVRESLAVVLPLPVSREDNKIVGDADVNRDKDMVEALQRVGLWSIMQARASSLPREEEEGEEENSKKDVLDITMGTLALSHGQQQLFALARAVLMRRVGGRGQLVLLDEATSSVDAATDKVMQSVVREEFAGYTVLTIAHRLDTVMGSDLVLVMDGGRLVEVGKPGDLAGKEGGRFRELLRGGVWEDGKR</sequence>
<feature type="transmembrane region" description="Helical" evidence="8">
    <location>
        <begin position="737"/>
        <end position="757"/>
    </location>
</feature>
<keyword evidence="7 8" id="KW-0472">Membrane</keyword>
<dbReference type="CDD" id="cd18580">
    <property type="entry name" value="ABC_6TM_ABCC_D2"/>
    <property type="match status" value="1"/>
</dbReference>
<name>A0AAJ0HSN6_9PEZI</name>
<evidence type="ECO:0000256" key="3">
    <source>
        <dbReference type="ARBA" id="ARBA00022692"/>
    </source>
</evidence>
<dbReference type="InterPro" id="IPR011527">
    <property type="entry name" value="ABC1_TM_dom"/>
</dbReference>
<keyword evidence="3 8" id="KW-0812">Transmembrane</keyword>
<comment type="caution">
    <text evidence="11">The sequence shown here is derived from an EMBL/GenBank/DDBJ whole genome shotgun (WGS) entry which is preliminary data.</text>
</comment>
<evidence type="ECO:0000256" key="4">
    <source>
        <dbReference type="ARBA" id="ARBA00022741"/>
    </source>
</evidence>
<gene>
    <name evidence="11" type="ORF">B0T25DRAFT_588890</name>
</gene>
<evidence type="ECO:0000313" key="12">
    <source>
        <dbReference type="Proteomes" id="UP001275084"/>
    </source>
</evidence>
<feature type="transmembrane region" description="Helical" evidence="8">
    <location>
        <begin position="601"/>
        <end position="622"/>
    </location>
</feature>
<protein>
    <submittedName>
        <fullName evidence="11">ABC transporter</fullName>
    </submittedName>
</protein>
<dbReference type="InterPro" id="IPR003593">
    <property type="entry name" value="AAA+_ATPase"/>
</dbReference>
<evidence type="ECO:0000256" key="6">
    <source>
        <dbReference type="ARBA" id="ARBA00022989"/>
    </source>
</evidence>
<comment type="subcellular location">
    <subcellularLocation>
        <location evidence="1">Membrane</location>
        <topology evidence="1">Multi-pass membrane protein</topology>
    </subcellularLocation>
</comment>
<dbReference type="Gene3D" id="3.40.50.300">
    <property type="entry name" value="P-loop containing nucleotide triphosphate hydrolases"/>
    <property type="match status" value="2"/>
</dbReference>
<evidence type="ECO:0000256" key="1">
    <source>
        <dbReference type="ARBA" id="ARBA00004141"/>
    </source>
</evidence>
<dbReference type="EMBL" id="JAUIQD010000002">
    <property type="protein sequence ID" value="KAK3360535.1"/>
    <property type="molecule type" value="Genomic_DNA"/>
</dbReference>
<dbReference type="InterPro" id="IPR003439">
    <property type="entry name" value="ABC_transporter-like_ATP-bd"/>
</dbReference>
<keyword evidence="4" id="KW-0547">Nucleotide-binding</keyword>
<keyword evidence="12" id="KW-1185">Reference proteome</keyword>
<organism evidence="11 12">
    <name type="scientific">Lasiosphaeria hispida</name>
    <dbReference type="NCBI Taxonomy" id="260671"/>
    <lineage>
        <taxon>Eukaryota</taxon>
        <taxon>Fungi</taxon>
        <taxon>Dikarya</taxon>
        <taxon>Ascomycota</taxon>
        <taxon>Pezizomycotina</taxon>
        <taxon>Sordariomycetes</taxon>
        <taxon>Sordariomycetidae</taxon>
        <taxon>Sordariales</taxon>
        <taxon>Lasiosphaeriaceae</taxon>
        <taxon>Lasiosphaeria</taxon>
    </lineage>
</organism>
<dbReference type="GO" id="GO:0140359">
    <property type="term" value="F:ABC-type transporter activity"/>
    <property type="evidence" value="ECO:0007669"/>
    <property type="project" value="InterPro"/>
</dbReference>
<dbReference type="InterPro" id="IPR050173">
    <property type="entry name" value="ABC_transporter_C-like"/>
</dbReference>
<feature type="domain" description="ABC transporter" evidence="9">
    <location>
        <begin position="366"/>
        <end position="604"/>
    </location>
</feature>
<reference evidence="11" key="1">
    <citation type="journal article" date="2023" name="Mol. Phylogenet. Evol.">
        <title>Genome-scale phylogeny and comparative genomics of the fungal order Sordariales.</title>
        <authorList>
            <person name="Hensen N."/>
            <person name="Bonometti L."/>
            <person name="Westerberg I."/>
            <person name="Brannstrom I.O."/>
            <person name="Guillou S."/>
            <person name="Cros-Aarteil S."/>
            <person name="Calhoun S."/>
            <person name="Haridas S."/>
            <person name="Kuo A."/>
            <person name="Mondo S."/>
            <person name="Pangilinan J."/>
            <person name="Riley R."/>
            <person name="LaButti K."/>
            <person name="Andreopoulos B."/>
            <person name="Lipzen A."/>
            <person name="Chen C."/>
            <person name="Yan M."/>
            <person name="Daum C."/>
            <person name="Ng V."/>
            <person name="Clum A."/>
            <person name="Steindorff A."/>
            <person name="Ohm R.A."/>
            <person name="Martin F."/>
            <person name="Silar P."/>
            <person name="Natvig D.O."/>
            <person name="Lalanne C."/>
            <person name="Gautier V."/>
            <person name="Ament-Velasquez S.L."/>
            <person name="Kruys A."/>
            <person name="Hutchinson M.I."/>
            <person name="Powell A.J."/>
            <person name="Barry K."/>
            <person name="Miller A.N."/>
            <person name="Grigoriev I.V."/>
            <person name="Debuchy R."/>
            <person name="Gladieux P."/>
            <person name="Hiltunen Thoren M."/>
            <person name="Johannesson H."/>
        </authorList>
    </citation>
    <scope>NUCLEOTIDE SEQUENCE</scope>
    <source>
        <strain evidence="11">CBS 955.72</strain>
    </source>
</reference>
<keyword evidence="2" id="KW-0813">Transport</keyword>
<dbReference type="InterPro" id="IPR036640">
    <property type="entry name" value="ABC1_TM_sf"/>
</dbReference>
<dbReference type="InterPro" id="IPR017871">
    <property type="entry name" value="ABC_transporter-like_CS"/>
</dbReference>
<evidence type="ECO:0000256" key="8">
    <source>
        <dbReference type="SAM" id="Phobius"/>
    </source>
</evidence>
<dbReference type="Pfam" id="PF00005">
    <property type="entry name" value="ABC_tran"/>
    <property type="match status" value="2"/>
</dbReference>
<feature type="domain" description="ABC transmembrane type-1" evidence="10">
    <location>
        <begin position="602"/>
        <end position="881"/>
    </location>
</feature>
<feature type="domain" description="ABC transporter" evidence="9">
    <location>
        <begin position="927"/>
        <end position="1210"/>
    </location>
</feature>
<dbReference type="GO" id="GO:0016020">
    <property type="term" value="C:membrane"/>
    <property type="evidence" value="ECO:0007669"/>
    <property type="project" value="UniProtKB-SubCell"/>
</dbReference>
<evidence type="ECO:0000256" key="5">
    <source>
        <dbReference type="ARBA" id="ARBA00022840"/>
    </source>
</evidence>
<dbReference type="PANTHER" id="PTHR24223">
    <property type="entry name" value="ATP-BINDING CASSETTE SUB-FAMILY C"/>
    <property type="match status" value="1"/>
</dbReference>
<evidence type="ECO:0000259" key="10">
    <source>
        <dbReference type="PROSITE" id="PS50929"/>
    </source>
</evidence>
<dbReference type="CDD" id="cd03250">
    <property type="entry name" value="ABCC_MRP_domain1"/>
    <property type="match status" value="1"/>
</dbReference>